<dbReference type="OrthoDB" id="9810372at2"/>
<evidence type="ECO:0000259" key="3">
    <source>
        <dbReference type="Pfam" id="PF12802"/>
    </source>
</evidence>
<comment type="caution">
    <text evidence="4">The sequence shown here is derived from an EMBL/GenBank/DDBJ whole genome shotgun (WGS) entry which is preliminary data.</text>
</comment>
<dbReference type="PANTHER" id="PTHR18964">
    <property type="entry name" value="ROK (REPRESSOR, ORF, KINASE) FAMILY"/>
    <property type="match status" value="1"/>
</dbReference>
<dbReference type="InterPro" id="IPR036388">
    <property type="entry name" value="WH-like_DNA-bd_sf"/>
</dbReference>
<dbReference type="Pfam" id="PF00480">
    <property type="entry name" value="ROK"/>
    <property type="match status" value="1"/>
</dbReference>
<dbReference type="SUPFAM" id="SSF46785">
    <property type="entry name" value="Winged helix' DNA-binding domain"/>
    <property type="match status" value="1"/>
</dbReference>
<proteinExistence type="inferred from homology"/>
<sequence>MSGMSPPVRTSEELRAHNRARLLRAVHDTGAALTRAQLTDRLGMARGTASVLVAELSDAGLITESPAEPPSRGRPSHVPGPHAEGPVALTIHLREDGWQLATGTIGGELSVLEEETHQGEPSRVFPEIADRIAAHRERLGHRLVGAAVSVAGPVVNGNLLHVTHLRWEELDVSGWLGTAGIPVRIANDATLAALAEARRGKLRGLSTALHIHVDFGVGGCLMDEGRPLTGARGIAGEYGHMRLTGSTRPCDCGAEGCWGGEVGAVPMLRRYGVAADYRQGRAALARLLRNAADGEPEAVAVLDATADSLGRGIGGLVNAHDPAAVTLSGIGVDLLHRARDTVTAGYRAALMRYHLDDPPPVLPADLGVRGPLVGAMELVFDEFITPERLTAWHQHHAAGDPTGDPRQ</sequence>
<keyword evidence="4" id="KW-0808">Transferase</keyword>
<dbReference type="GO" id="GO:0016301">
    <property type="term" value="F:kinase activity"/>
    <property type="evidence" value="ECO:0007669"/>
    <property type="project" value="UniProtKB-KW"/>
</dbReference>
<reference evidence="4 5" key="1">
    <citation type="journal article" date="2013" name="Stand. Genomic Sci.">
        <title>Genomic Encyclopedia of Type Strains, Phase I: The one thousand microbial genomes (KMG-I) project.</title>
        <authorList>
            <person name="Kyrpides N.C."/>
            <person name="Woyke T."/>
            <person name="Eisen J.A."/>
            <person name="Garrity G."/>
            <person name="Lilburn T.G."/>
            <person name="Beck B.J."/>
            <person name="Whitman W.B."/>
            <person name="Hugenholtz P."/>
            <person name="Klenk H.P."/>
        </authorList>
    </citation>
    <scope>NUCLEOTIDE SEQUENCE [LARGE SCALE GENOMIC DNA]</scope>
    <source>
        <strain evidence="4 5">DSM 45044</strain>
    </source>
</reference>
<accession>A0A562V3U0</accession>
<dbReference type="GO" id="GO:0003700">
    <property type="term" value="F:DNA-binding transcription factor activity"/>
    <property type="evidence" value="ECO:0007669"/>
    <property type="project" value="InterPro"/>
</dbReference>
<dbReference type="AlphaFoldDB" id="A0A562V3U0"/>
<dbReference type="InterPro" id="IPR043129">
    <property type="entry name" value="ATPase_NBD"/>
</dbReference>
<dbReference type="InterPro" id="IPR000600">
    <property type="entry name" value="ROK"/>
</dbReference>
<comment type="similarity">
    <text evidence="1">Belongs to the ROK (NagC/XylR) family.</text>
</comment>
<dbReference type="SUPFAM" id="SSF53067">
    <property type="entry name" value="Actin-like ATPase domain"/>
    <property type="match status" value="1"/>
</dbReference>
<keyword evidence="4" id="KW-0418">Kinase</keyword>
<dbReference type="Proteomes" id="UP000321617">
    <property type="component" value="Unassembled WGS sequence"/>
</dbReference>
<evidence type="ECO:0000313" key="5">
    <source>
        <dbReference type="Proteomes" id="UP000321617"/>
    </source>
</evidence>
<evidence type="ECO:0000313" key="4">
    <source>
        <dbReference type="EMBL" id="TWJ12550.1"/>
    </source>
</evidence>
<gene>
    <name evidence="4" type="ORF">LX16_3309</name>
</gene>
<evidence type="ECO:0000256" key="2">
    <source>
        <dbReference type="SAM" id="MobiDB-lite"/>
    </source>
</evidence>
<dbReference type="InterPro" id="IPR036390">
    <property type="entry name" value="WH_DNA-bd_sf"/>
</dbReference>
<dbReference type="Pfam" id="PF12802">
    <property type="entry name" value="MarR_2"/>
    <property type="match status" value="1"/>
</dbReference>
<keyword evidence="5" id="KW-1185">Reference proteome</keyword>
<dbReference type="InterPro" id="IPR000835">
    <property type="entry name" value="HTH_MarR-typ"/>
</dbReference>
<feature type="region of interest" description="Disordered" evidence="2">
    <location>
        <begin position="62"/>
        <end position="84"/>
    </location>
</feature>
<dbReference type="Gene3D" id="1.10.10.10">
    <property type="entry name" value="Winged helix-like DNA-binding domain superfamily/Winged helix DNA-binding domain"/>
    <property type="match status" value="1"/>
</dbReference>
<dbReference type="Gene3D" id="3.30.420.40">
    <property type="match status" value="2"/>
</dbReference>
<feature type="domain" description="HTH marR-type" evidence="3">
    <location>
        <begin position="19"/>
        <end position="68"/>
    </location>
</feature>
<dbReference type="EMBL" id="VLLL01000006">
    <property type="protein sequence ID" value="TWJ12550.1"/>
    <property type="molecule type" value="Genomic_DNA"/>
</dbReference>
<dbReference type="PANTHER" id="PTHR18964:SF149">
    <property type="entry name" value="BIFUNCTIONAL UDP-N-ACETYLGLUCOSAMINE 2-EPIMERASE_N-ACETYLMANNOSAMINE KINASE"/>
    <property type="match status" value="1"/>
</dbReference>
<name>A0A562V3U0_9ACTN</name>
<evidence type="ECO:0000256" key="1">
    <source>
        <dbReference type="ARBA" id="ARBA00006479"/>
    </source>
</evidence>
<organism evidence="4 5">
    <name type="scientific">Stackebrandtia albiflava</name>
    <dbReference type="NCBI Taxonomy" id="406432"/>
    <lineage>
        <taxon>Bacteria</taxon>
        <taxon>Bacillati</taxon>
        <taxon>Actinomycetota</taxon>
        <taxon>Actinomycetes</taxon>
        <taxon>Glycomycetales</taxon>
        <taxon>Glycomycetaceae</taxon>
        <taxon>Stackebrandtia</taxon>
    </lineage>
</organism>
<protein>
    <submittedName>
        <fullName evidence="4">Putative NBD/HSP70 family sugar kinase</fullName>
    </submittedName>
</protein>